<dbReference type="EMBL" id="CP001742">
    <property type="protein sequence ID" value="ADL18440.1"/>
    <property type="molecule type" value="Genomic_DNA"/>
</dbReference>
<dbReference type="RefSeq" id="WP_013265952.1">
    <property type="nucleotide sequence ID" value="NC_014374.1"/>
</dbReference>
<dbReference type="GeneID" id="9498243"/>
<protein>
    <submittedName>
        <fullName evidence="1">Uncharacterized protein</fullName>
    </submittedName>
</protein>
<dbReference type="Proteomes" id="UP000000346">
    <property type="component" value="Chromosome"/>
</dbReference>
<dbReference type="KEGG" id="asc:ASAC_0032"/>
<evidence type="ECO:0000313" key="1">
    <source>
        <dbReference type="EMBL" id="ADL18440.1"/>
    </source>
</evidence>
<organism evidence="1 2">
    <name type="scientific">Acidilobus saccharovorans (strain DSM 16705 / JCM 18335 / VKM B-2471 / 345-15)</name>
    <dbReference type="NCBI Taxonomy" id="666510"/>
    <lineage>
        <taxon>Archaea</taxon>
        <taxon>Thermoproteota</taxon>
        <taxon>Thermoprotei</taxon>
        <taxon>Acidilobales</taxon>
        <taxon>Acidilobaceae</taxon>
        <taxon>Acidilobus</taxon>
    </lineage>
</organism>
<proteinExistence type="predicted"/>
<sequence length="202" mass="22125">MARKLIVFDCRDVRVVDPSQLSQLDREGPGDLFIVLIDGDVIASGRLTVVRNIVEGQQEAQQAPAAQQAQRGERGGVAAVLDQMFRGYYPDVIEREEPDVELHVIVGRGLQAPQQAGPRRVLEPANDDFDVLKVVERVARGARRVLFFTGDKRLAGQAEVTASQLGNVEVHYMPPNEFPGKESLAKAMIEAIEKAKASLPST</sequence>
<name>D9PZF2_ACIS3</name>
<dbReference type="InParanoid" id="D9PZF2"/>
<dbReference type="OrthoDB" id="15274at2157"/>
<evidence type="ECO:0000313" key="2">
    <source>
        <dbReference type="Proteomes" id="UP000000346"/>
    </source>
</evidence>
<reference evidence="1 2" key="1">
    <citation type="journal article" date="2010" name="Appl. Environ. Microbiol.">
        <title>The genome sequence of the crenarchaeon Acidilobus saccharovorans supports a new order, Acidilobales, and suggests an important ecological role in terrestrial acidic hot springs.</title>
        <authorList>
            <person name="Mardanov A.V."/>
            <person name="Svetlitchnyi V.A."/>
            <person name="Beletsky A.V."/>
            <person name="Prokofeva M.I."/>
            <person name="Bonch-Osmolovskaya E.A."/>
            <person name="Ravin N.V."/>
            <person name="Skryabin K.G."/>
        </authorList>
    </citation>
    <scope>NUCLEOTIDE SEQUENCE [LARGE SCALE GENOMIC DNA]</scope>
    <source>
        <strain evidence="2">DSM 16705 / JCM 18335 / VKM B-2471 / 345-15</strain>
    </source>
</reference>
<dbReference type="AlphaFoldDB" id="D9PZF2"/>
<accession>D9PZF2</accession>
<dbReference type="eggNOG" id="arCOG07464">
    <property type="taxonomic scope" value="Archaea"/>
</dbReference>
<dbReference type="STRING" id="666510.ASAC_0032"/>
<dbReference type="HOGENOM" id="CLU_1352070_0_0_2"/>
<gene>
    <name evidence="1" type="ordered locus">ASAC_0032</name>
</gene>
<keyword evidence="2" id="KW-1185">Reference proteome</keyword>